<name>A0A375BRV4_9BURK</name>
<dbReference type="NCBIfam" id="NF041023">
    <property type="entry name" value="PP0621_fam"/>
    <property type="match status" value="1"/>
</dbReference>
<evidence type="ECO:0000256" key="1">
    <source>
        <dbReference type="SAM" id="MobiDB-lite"/>
    </source>
</evidence>
<proteinExistence type="predicted"/>
<evidence type="ECO:0000313" key="2">
    <source>
        <dbReference type="EMBL" id="SOY51176.1"/>
    </source>
</evidence>
<reference evidence="2" key="1">
    <citation type="submission" date="2018-01" db="EMBL/GenBank/DDBJ databases">
        <authorList>
            <person name="Clerissi C."/>
        </authorList>
    </citation>
    <scope>NUCLEOTIDE SEQUENCE</scope>
    <source>
        <strain evidence="2">Cupriavidus sp. LMG 19464</strain>
    </source>
</reference>
<feature type="region of interest" description="Disordered" evidence="1">
    <location>
        <begin position="82"/>
        <end position="108"/>
    </location>
</feature>
<accession>A0A375BRV4</accession>
<dbReference type="Proteomes" id="UP000256780">
    <property type="component" value="Chromosome CBM2587_a"/>
</dbReference>
<dbReference type="OrthoDB" id="9814432at2"/>
<organism evidence="2">
    <name type="scientific">Cupriavidus taiwanensis</name>
    <dbReference type="NCBI Taxonomy" id="164546"/>
    <lineage>
        <taxon>Bacteria</taxon>
        <taxon>Pseudomonadati</taxon>
        <taxon>Pseudomonadota</taxon>
        <taxon>Betaproteobacteria</taxon>
        <taxon>Burkholderiales</taxon>
        <taxon>Burkholderiaceae</taxon>
        <taxon>Cupriavidus</taxon>
    </lineage>
</organism>
<feature type="compositionally biased region" description="Low complexity" evidence="1">
    <location>
        <begin position="95"/>
        <end position="108"/>
    </location>
</feature>
<sequence>MARILILLAVVLGIFWWLRARAEARLAEHRARQAREASAHAAAGTPDASAERMVQCAQCGVHLPQGDAIAWRGLHYCRRSHLPDESRTESRTEGSDGSSGSDGSGPRP</sequence>
<comment type="caution">
    <text evidence="2">The sequence shown here is derived from an EMBL/GenBank/DDBJ whole genome shotgun (WGS) entry which is preliminary data.</text>
</comment>
<gene>
    <name evidence="2" type="ORF">CBM2587_A230159</name>
</gene>
<feature type="compositionally biased region" description="Basic and acidic residues" evidence="1">
    <location>
        <begin position="82"/>
        <end position="94"/>
    </location>
</feature>
<dbReference type="EMBL" id="OFSQ01000016">
    <property type="protein sequence ID" value="SOY51176.1"/>
    <property type="molecule type" value="Genomic_DNA"/>
</dbReference>
<protein>
    <recommendedName>
        <fullName evidence="3">MYND finger</fullName>
    </recommendedName>
</protein>
<dbReference type="AlphaFoldDB" id="A0A375BRV4"/>
<evidence type="ECO:0008006" key="3">
    <source>
        <dbReference type="Google" id="ProtNLM"/>
    </source>
</evidence>
<dbReference type="RefSeq" id="WP_116357442.1">
    <property type="nucleotide sequence ID" value="NZ_LT976853.1"/>
</dbReference>
<dbReference type="InterPro" id="IPR049708">
    <property type="entry name" value="PP0621-like"/>
</dbReference>